<evidence type="ECO:0000259" key="1">
    <source>
        <dbReference type="Pfam" id="PF12770"/>
    </source>
</evidence>
<protein>
    <recommendedName>
        <fullName evidence="1">CHAT domain-containing protein</fullName>
    </recommendedName>
</protein>
<dbReference type="Proteomes" id="UP000008461">
    <property type="component" value="Chromosome"/>
</dbReference>
<proteinExistence type="predicted"/>
<dbReference type="OrthoDB" id="1164785at2"/>
<dbReference type="eggNOG" id="COG4995">
    <property type="taxonomic scope" value="Bacteria"/>
</dbReference>
<name>F4KY13_HALH1</name>
<sequence length="579" mass="65914">MDILFFAFANDRDNPLPSLEAEDEFIYSLLAPRQAQSHFVIHRDQSVSIEKLAEYLTLYRHNIVLFHYSGHAGKEHLSLDDEQASAYGIAEMLGNCPRLKAVILNGCSTAGQVTRLLEKQVPLVIATSSPVEDEKAKEFAIQFYRSLSNQETINQAFEAARGKVLTIQASVPFVRDTLSVDAPDEPVWGIFQTADLIETLEWSLPLGSSNTTGAVMAVNELLLETLVSALSIYSPEVKKVWDKLALGGTVKMTEKREAVLKCLPHPVSEQVRKLLVSDAGGSGALFFDRAGLPRLSQMITVYDTIIELMGFIMLAQLWESLFNTRELKIDHEVTTQVKKFLTQSPADREENNYIPIIKVIRKFLNDNQIQYFVDELQFLADIFKEGEPFFEACQFLDSIKDRIRKDKIGGTEAINLCILVEDELAKVLSELGFIARYTFSSVKSIDVAKYRHSKEVQYKHNVVHLIQSLVGLEEEVEIMTEYMDTASILLIKNSGDKKEFLTLSPFIIDDNAFDDKASLAKLYYFDRYIRDKDMYMYRHVYKPLDPQLPITNQVQYRVVKAQFEAFAQLLFNHPMRQIL</sequence>
<evidence type="ECO:0000313" key="2">
    <source>
        <dbReference type="EMBL" id="AEE53638.1"/>
    </source>
</evidence>
<dbReference type="EMBL" id="CP002691">
    <property type="protein sequence ID" value="AEE53638.1"/>
    <property type="molecule type" value="Genomic_DNA"/>
</dbReference>
<dbReference type="AlphaFoldDB" id="F4KY13"/>
<organism evidence="2 3">
    <name type="scientific">Haliscomenobacter hydrossis (strain ATCC 27775 / DSM 1100 / LMG 10767 / O)</name>
    <dbReference type="NCBI Taxonomy" id="760192"/>
    <lineage>
        <taxon>Bacteria</taxon>
        <taxon>Pseudomonadati</taxon>
        <taxon>Bacteroidota</taxon>
        <taxon>Saprospiria</taxon>
        <taxon>Saprospirales</taxon>
        <taxon>Haliscomenobacteraceae</taxon>
        <taxon>Haliscomenobacter</taxon>
    </lineage>
</organism>
<dbReference type="HOGENOM" id="CLU_445409_0_0_10"/>
<dbReference type="Pfam" id="PF12770">
    <property type="entry name" value="CHAT"/>
    <property type="match status" value="1"/>
</dbReference>
<accession>F4KY13</accession>
<reference evidence="2 3" key="1">
    <citation type="journal article" date="2011" name="Stand. Genomic Sci.">
        <title>Complete genome sequence of Haliscomenobacter hydrossis type strain (O).</title>
        <authorList>
            <consortium name="US DOE Joint Genome Institute (JGI-PGF)"/>
            <person name="Daligault H."/>
            <person name="Lapidus A."/>
            <person name="Zeytun A."/>
            <person name="Nolan M."/>
            <person name="Lucas S."/>
            <person name="Del Rio T.G."/>
            <person name="Tice H."/>
            <person name="Cheng J.F."/>
            <person name="Tapia R."/>
            <person name="Han C."/>
            <person name="Goodwin L."/>
            <person name="Pitluck S."/>
            <person name="Liolios K."/>
            <person name="Pagani I."/>
            <person name="Ivanova N."/>
            <person name="Huntemann M."/>
            <person name="Mavromatis K."/>
            <person name="Mikhailova N."/>
            <person name="Pati A."/>
            <person name="Chen A."/>
            <person name="Palaniappan K."/>
            <person name="Land M."/>
            <person name="Hauser L."/>
            <person name="Brambilla E.M."/>
            <person name="Rohde M."/>
            <person name="Verbarg S."/>
            <person name="Goker M."/>
            <person name="Bristow J."/>
            <person name="Eisen J.A."/>
            <person name="Markowitz V."/>
            <person name="Hugenholtz P."/>
            <person name="Kyrpides N.C."/>
            <person name="Klenk H.P."/>
            <person name="Woyke T."/>
        </authorList>
    </citation>
    <scope>NUCLEOTIDE SEQUENCE [LARGE SCALE GENOMIC DNA]</scope>
    <source>
        <strain evidence="3">ATCC 27775 / DSM 1100 / LMG 10767 / O</strain>
    </source>
</reference>
<feature type="domain" description="CHAT" evidence="1">
    <location>
        <begin position="14"/>
        <end position="167"/>
    </location>
</feature>
<gene>
    <name evidence="2" type="ordered locus">Halhy_5815</name>
</gene>
<reference key="2">
    <citation type="submission" date="2011-04" db="EMBL/GenBank/DDBJ databases">
        <title>Complete sequence of chromosome of Haliscomenobacter hydrossis DSM 1100.</title>
        <authorList>
            <consortium name="US DOE Joint Genome Institute (JGI-PGF)"/>
            <person name="Lucas S."/>
            <person name="Han J."/>
            <person name="Lapidus A."/>
            <person name="Bruce D."/>
            <person name="Goodwin L."/>
            <person name="Pitluck S."/>
            <person name="Peters L."/>
            <person name="Kyrpides N."/>
            <person name="Mavromatis K."/>
            <person name="Ivanova N."/>
            <person name="Ovchinnikova G."/>
            <person name="Pagani I."/>
            <person name="Daligault H."/>
            <person name="Detter J.C."/>
            <person name="Han C."/>
            <person name="Land M."/>
            <person name="Hauser L."/>
            <person name="Markowitz V."/>
            <person name="Cheng J.-F."/>
            <person name="Hugenholtz P."/>
            <person name="Woyke T."/>
            <person name="Wu D."/>
            <person name="Verbarg S."/>
            <person name="Frueling A."/>
            <person name="Brambilla E."/>
            <person name="Klenk H.-P."/>
            <person name="Eisen J.A."/>
        </authorList>
    </citation>
    <scope>NUCLEOTIDE SEQUENCE</scope>
    <source>
        <strain>DSM 1100</strain>
    </source>
</reference>
<evidence type="ECO:0000313" key="3">
    <source>
        <dbReference type="Proteomes" id="UP000008461"/>
    </source>
</evidence>
<dbReference type="KEGG" id="hhy:Halhy_5815"/>
<keyword evidence="3" id="KW-1185">Reference proteome</keyword>
<dbReference type="RefSeq" id="WP_013768167.1">
    <property type="nucleotide sequence ID" value="NC_015510.1"/>
</dbReference>
<dbReference type="STRING" id="760192.Halhy_5815"/>
<dbReference type="InterPro" id="IPR024983">
    <property type="entry name" value="CHAT_dom"/>
</dbReference>